<dbReference type="CDD" id="cd00077">
    <property type="entry name" value="HDc"/>
    <property type="match status" value="1"/>
</dbReference>
<evidence type="ECO:0000313" key="2">
    <source>
        <dbReference type="EMBL" id="VBB06812.1"/>
    </source>
</evidence>
<dbReference type="NCBIfam" id="TIGR00277">
    <property type="entry name" value="HDIG"/>
    <property type="match status" value="1"/>
</dbReference>
<dbReference type="EMBL" id="UPPP01000068">
    <property type="protein sequence ID" value="VBB06812.1"/>
    <property type="molecule type" value="Genomic_DNA"/>
</dbReference>
<protein>
    <recommendedName>
        <fullName evidence="1">HD domain-containing protein</fullName>
    </recommendedName>
</protein>
<evidence type="ECO:0000313" key="3">
    <source>
        <dbReference type="Proteomes" id="UP000277811"/>
    </source>
</evidence>
<feature type="domain" description="HD" evidence="1">
    <location>
        <begin position="34"/>
        <end position="152"/>
    </location>
</feature>
<reference evidence="2 3" key="1">
    <citation type="submission" date="2018-06" db="EMBL/GenBank/DDBJ databases">
        <authorList>
            <person name="Strepis N."/>
        </authorList>
    </citation>
    <scope>NUCLEOTIDE SEQUENCE [LARGE SCALE GENOMIC DNA]</scope>
    <source>
        <strain evidence="2">LUCI</strain>
    </source>
</reference>
<sequence length="250" mass="28674">MQSRELNKLYDWFGMYVASFNTPDQEVQSQITLKREHTLRVVQYSVELARHLVLSPADQQLAEVIALFHDIGRFKQYTLYRTFSDSQSEDHAVLGLREIAALKELGALAPEETECFRFAVSSHNAVKIPVAASAREKLFASIIRDTDKLDIYYVLEPFLSPPAAEGCSKILVEDLLAGRQSHYTDMKTPDDRKLIRLSWIYDINYDWTLKRIYDQGYVDKIAAHLPATKEIAAAVDQLRSYIDARLSKKR</sequence>
<name>A0A498R967_9FIRM</name>
<gene>
    <name evidence="2" type="ORF">LUCI_2049</name>
</gene>
<accession>A0A498R967</accession>
<dbReference type="InterPro" id="IPR003607">
    <property type="entry name" value="HD/PDEase_dom"/>
</dbReference>
<dbReference type="AlphaFoldDB" id="A0A498R967"/>
<evidence type="ECO:0000259" key="1">
    <source>
        <dbReference type="PROSITE" id="PS51831"/>
    </source>
</evidence>
<dbReference type="PROSITE" id="PS51831">
    <property type="entry name" value="HD"/>
    <property type="match status" value="1"/>
</dbReference>
<dbReference type="SUPFAM" id="SSF109604">
    <property type="entry name" value="HD-domain/PDEase-like"/>
    <property type="match status" value="1"/>
</dbReference>
<dbReference type="Pfam" id="PF01966">
    <property type="entry name" value="HD"/>
    <property type="match status" value="1"/>
</dbReference>
<dbReference type="InterPro" id="IPR006674">
    <property type="entry name" value="HD_domain"/>
</dbReference>
<dbReference type="Gene3D" id="1.10.3210.10">
    <property type="entry name" value="Hypothetical protein af1432"/>
    <property type="match status" value="1"/>
</dbReference>
<dbReference type="RefSeq" id="WP_207857392.1">
    <property type="nucleotide sequence ID" value="NZ_UPPP01000068.1"/>
</dbReference>
<keyword evidence="3" id="KW-1185">Reference proteome</keyword>
<organism evidence="2 3">
    <name type="scientific">Lucifera butyrica</name>
    <dbReference type="NCBI Taxonomy" id="1351585"/>
    <lineage>
        <taxon>Bacteria</taxon>
        <taxon>Bacillati</taxon>
        <taxon>Bacillota</taxon>
        <taxon>Negativicutes</taxon>
        <taxon>Veillonellales</taxon>
        <taxon>Veillonellaceae</taxon>
        <taxon>Lucifera</taxon>
    </lineage>
</organism>
<dbReference type="InterPro" id="IPR006675">
    <property type="entry name" value="HDIG_dom"/>
</dbReference>
<dbReference type="Proteomes" id="UP000277811">
    <property type="component" value="Unassembled WGS sequence"/>
</dbReference>
<proteinExistence type="predicted"/>